<dbReference type="PANTHER" id="PTHR45138">
    <property type="entry name" value="REGULATORY COMPONENTS OF SENSORY TRANSDUCTION SYSTEM"/>
    <property type="match status" value="1"/>
</dbReference>
<keyword evidence="6" id="KW-1185">Reference proteome</keyword>
<keyword evidence="1" id="KW-1133">Transmembrane helix</keyword>
<evidence type="ECO:0000313" key="6">
    <source>
        <dbReference type="Proteomes" id="UP000037043"/>
    </source>
</evidence>
<dbReference type="GO" id="GO:0043709">
    <property type="term" value="P:cell adhesion involved in single-species biofilm formation"/>
    <property type="evidence" value="ECO:0007669"/>
    <property type="project" value="TreeGrafter"/>
</dbReference>
<dbReference type="FunFam" id="3.30.70.270:FF:000001">
    <property type="entry name" value="Diguanylate cyclase domain protein"/>
    <property type="match status" value="1"/>
</dbReference>
<dbReference type="EMBL" id="LHUR01000005">
    <property type="protein sequence ID" value="KOA21452.1"/>
    <property type="molecule type" value="Genomic_DNA"/>
</dbReference>
<evidence type="ECO:0000256" key="1">
    <source>
        <dbReference type="SAM" id="Phobius"/>
    </source>
</evidence>
<feature type="domain" description="PAS" evidence="2">
    <location>
        <begin position="183"/>
        <end position="253"/>
    </location>
</feature>
<evidence type="ECO:0000259" key="3">
    <source>
        <dbReference type="PROSITE" id="PS50113"/>
    </source>
</evidence>
<dbReference type="CDD" id="cd00130">
    <property type="entry name" value="PAS"/>
    <property type="match status" value="1"/>
</dbReference>
<feature type="domain" description="GGDEF" evidence="4">
    <location>
        <begin position="345"/>
        <end position="482"/>
    </location>
</feature>
<keyword evidence="1" id="KW-0472">Membrane</keyword>
<dbReference type="Gene3D" id="3.30.450.20">
    <property type="entry name" value="PAS domain"/>
    <property type="match status" value="2"/>
</dbReference>
<keyword evidence="1" id="KW-0812">Transmembrane</keyword>
<feature type="domain" description="PAC" evidence="3">
    <location>
        <begin position="130"/>
        <end position="182"/>
    </location>
</feature>
<dbReference type="GO" id="GO:1902201">
    <property type="term" value="P:negative regulation of bacterial-type flagellum-dependent cell motility"/>
    <property type="evidence" value="ECO:0007669"/>
    <property type="project" value="TreeGrafter"/>
</dbReference>
<protein>
    <submittedName>
        <fullName evidence="5">Phytochrome-like protein cph2</fullName>
    </submittedName>
</protein>
<dbReference type="InterPro" id="IPR000160">
    <property type="entry name" value="GGDEF_dom"/>
</dbReference>
<dbReference type="Pfam" id="PF13426">
    <property type="entry name" value="PAS_9"/>
    <property type="match status" value="1"/>
</dbReference>
<dbReference type="PANTHER" id="PTHR45138:SF9">
    <property type="entry name" value="DIGUANYLATE CYCLASE DGCM-RELATED"/>
    <property type="match status" value="1"/>
</dbReference>
<dbReference type="SMART" id="SM00091">
    <property type="entry name" value="PAS"/>
    <property type="match status" value="2"/>
</dbReference>
<dbReference type="InterPro" id="IPR000700">
    <property type="entry name" value="PAS-assoc_C"/>
</dbReference>
<dbReference type="GO" id="GO:0052621">
    <property type="term" value="F:diguanylate cyclase activity"/>
    <property type="evidence" value="ECO:0007669"/>
    <property type="project" value="TreeGrafter"/>
</dbReference>
<dbReference type="NCBIfam" id="TIGR00254">
    <property type="entry name" value="GGDEF"/>
    <property type="match status" value="1"/>
</dbReference>
<reference evidence="6" key="1">
    <citation type="submission" date="2015-08" db="EMBL/GenBank/DDBJ databases">
        <title>Genome sequence of the strict anaerobe Clostridium homopropionicum LuHBu1 (DSM 5847T).</title>
        <authorList>
            <person name="Poehlein A."/>
            <person name="Beck M."/>
            <person name="Schiel-Bengelsdorf B."/>
            <person name="Bengelsdorf F.R."/>
            <person name="Daniel R."/>
            <person name="Duerre P."/>
        </authorList>
    </citation>
    <scope>NUCLEOTIDE SEQUENCE [LARGE SCALE GENOMIC DNA]</scope>
    <source>
        <strain evidence="6">DSM 5847</strain>
    </source>
</reference>
<dbReference type="Gene3D" id="3.30.70.270">
    <property type="match status" value="1"/>
</dbReference>
<evidence type="ECO:0000313" key="5">
    <source>
        <dbReference type="EMBL" id="KOA21452.1"/>
    </source>
</evidence>
<dbReference type="SUPFAM" id="SSF55785">
    <property type="entry name" value="PYP-like sensor domain (PAS domain)"/>
    <property type="match status" value="2"/>
</dbReference>
<dbReference type="AlphaFoldDB" id="A0A0L6ZES3"/>
<dbReference type="InterPro" id="IPR001610">
    <property type="entry name" value="PAC"/>
</dbReference>
<dbReference type="NCBIfam" id="TIGR00229">
    <property type="entry name" value="sensory_box"/>
    <property type="match status" value="2"/>
</dbReference>
<feature type="domain" description="PAS" evidence="2">
    <location>
        <begin position="57"/>
        <end position="127"/>
    </location>
</feature>
<dbReference type="InterPro" id="IPR043128">
    <property type="entry name" value="Rev_trsase/Diguanyl_cyclase"/>
</dbReference>
<sequence>MIIKLSVNVLSIIVFSLIIVWYFSRYSIYNRLILNCKRIIEYYRDILILIKNSNLKELRYYRIMAENLTDMISSHKPDGEYIYVSPFINEILGYTQIEMIGTSPYDYIHPKDIEAVMKWHMNTLHNENVYKMEYRMKRKDGMYVWVETSMKRILDNNNFVKELIAVTRDISKNKEIQKEVFMSNARFSTLINSMEDVVFTIDKELSYSGVFGKWYTKIGLKEEDIVGKKIREVFPDQNHRIHEESAIKALKGEHVVYNWSLIANNKYLFYQISLSPMENSKGEIIGVVAIGRDITKEVIIENELKISNEKLKRLSFLDGLTNIPNRRYFDEYMSIKWQNASGTSIDFSMIMIDVDYFKAFNDTYGHIKGDECLKIISKEIRKCLRKPGDLICRYGGEEFAIVLPETSTKDAEIVAHRIRSKVEDLKILNSNSPINPYITVSIGFATLKPNKDTLYKTLISNADRALYKAKEKGRNRIEIFCE</sequence>
<feature type="domain" description="PAC" evidence="3">
    <location>
        <begin position="250"/>
        <end position="306"/>
    </location>
</feature>
<accession>A0A0L6ZES3</accession>
<evidence type="ECO:0000259" key="2">
    <source>
        <dbReference type="PROSITE" id="PS50112"/>
    </source>
</evidence>
<dbReference type="SUPFAM" id="SSF55073">
    <property type="entry name" value="Nucleotide cyclase"/>
    <property type="match status" value="1"/>
</dbReference>
<dbReference type="InterPro" id="IPR050469">
    <property type="entry name" value="Diguanylate_Cyclase"/>
</dbReference>
<dbReference type="PATRIC" id="fig|1121318.3.peg.122"/>
<dbReference type="Pfam" id="PF00990">
    <property type="entry name" value="GGDEF"/>
    <property type="match status" value="1"/>
</dbReference>
<gene>
    <name evidence="5" type="primary">cph2_1</name>
    <name evidence="5" type="ORF">CLHOM_01230</name>
</gene>
<dbReference type="SMART" id="SM00267">
    <property type="entry name" value="GGDEF"/>
    <property type="match status" value="1"/>
</dbReference>
<dbReference type="InterPro" id="IPR029787">
    <property type="entry name" value="Nucleotide_cyclase"/>
</dbReference>
<dbReference type="InterPro" id="IPR013655">
    <property type="entry name" value="PAS_fold_3"/>
</dbReference>
<dbReference type="InterPro" id="IPR000014">
    <property type="entry name" value="PAS"/>
</dbReference>
<dbReference type="PROSITE" id="PS50887">
    <property type="entry name" value="GGDEF"/>
    <property type="match status" value="1"/>
</dbReference>
<dbReference type="PROSITE" id="PS50112">
    <property type="entry name" value="PAS"/>
    <property type="match status" value="2"/>
</dbReference>
<dbReference type="RefSeq" id="WP_052219731.1">
    <property type="nucleotide sequence ID" value="NZ_LHUR01000005.1"/>
</dbReference>
<dbReference type="GO" id="GO:0005886">
    <property type="term" value="C:plasma membrane"/>
    <property type="evidence" value="ECO:0007669"/>
    <property type="project" value="TreeGrafter"/>
</dbReference>
<dbReference type="SMART" id="SM00086">
    <property type="entry name" value="PAC"/>
    <property type="match status" value="2"/>
</dbReference>
<dbReference type="STRING" id="36844.SAMN04488501_105101"/>
<dbReference type="Pfam" id="PF08447">
    <property type="entry name" value="PAS_3"/>
    <property type="match status" value="1"/>
</dbReference>
<organism evidence="5 6">
    <name type="scientific">Clostridium homopropionicum DSM 5847</name>
    <dbReference type="NCBI Taxonomy" id="1121318"/>
    <lineage>
        <taxon>Bacteria</taxon>
        <taxon>Bacillati</taxon>
        <taxon>Bacillota</taxon>
        <taxon>Clostridia</taxon>
        <taxon>Eubacteriales</taxon>
        <taxon>Clostridiaceae</taxon>
        <taxon>Clostridium</taxon>
    </lineage>
</organism>
<dbReference type="Proteomes" id="UP000037043">
    <property type="component" value="Unassembled WGS sequence"/>
</dbReference>
<dbReference type="InterPro" id="IPR035965">
    <property type="entry name" value="PAS-like_dom_sf"/>
</dbReference>
<name>A0A0L6ZES3_9CLOT</name>
<dbReference type="PROSITE" id="PS50113">
    <property type="entry name" value="PAC"/>
    <property type="match status" value="2"/>
</dbReference>
<comment type="caution">
    <text evidence="5">The sequence shown here is derived from an EMBL/GenBank/DDBJ whole genome shotgun (WGS) entry which is preliminary data.</text>
</comment>
<evidence type="ECO:0000259" key="4">
    <source>
        <dbReference type="PROSITE" id="PS50887"/>
    </source>
</evidence>
<proteinExistence type="predicted"/>
<feature type="transmembrane region" description="Helical" evidence="1">
    <location>
        <begin position="7"/>
        <end position="24"/>
    </location>
</feature>
<dbReference type="CDD" id="cd01949">
    <property type="entry name" value="GGDEF"/>
    <property type="match status" value="1"/>
</dbReference>